<keyword evidence="3" id="KW-1185">Reference proteome</keyword>
<sequence>MANGSKPDLDDFLESVSIRCLSLQLDGHSGKDDDLDACTSSVPPSGRYSETVRRGCGKKQGGSDGPTGNHCAGYESRFNGTLCGGQHF</sequence>
<protein>
    <submittedName>
        <fullName evidence="2">Uncharacterized protein</fullName>
    </submittedName>
</protein>
<organism evidence="2 3">
    <name type="scientific">Ogataea polymorpha</name>
    <dbReference type="NCBI Taxonomy" id="460523"/>
    <lineage>
        <taxon>Eukaryota</taxon>
        <taxon>Fungi</taxon>
        <taxon>Dikarya</taxon>
        <taxon>Ascomycota</taxon>
        <taxon>Saccharomycotina</taxon>
        <taxon>Pichiomycetes</taxon>
        <taxon>Pichiales</taxon>
        <taxon>Pichiaceae</taxon>
        <taxon>Ogataea</taxon>
    </lineage>
</organism>
<reference evidence="2" key="2">
    <citation type="submission" date="2021-01" db="EMBL/GenBank/DDBJ databases">
        <authorList>
            <person name="Schikora-Tamarit M.A."/>
        </authorList>
    </citation>
    <scope>NUCLEOTIDE SEQUENCE</scope>
    <source>
        <strain evidence="2">NCAIM Y.01608</strain>
    </source>
</reference>
<evidence type="ECO:0000313" key="3">
    <source>
        <dbReference type="Proteomes" id="UP000788993"/>
    </source>
</evidence>
<feature type="region of interest" description="Disordered" evidence="1">
    <location>
        <begin position="28"/>
        <end position="70"/>
    </location>
</feature>
<evidence type="ECO:0000256" key="1">
    <source>
        <dbReference type="SAM" id="MobiDB-lite"/>
    </source>
</evidence>
<dbReference type="AlphaFoldDB" id="A0A9P8TH19"/>
<dbReference type="Proteomes" id="UP000788993">
    <property type="component" value="Unassembled WGS sequence"/>
</dbReference>
<evidence type="ECO:0000313" key="2">
    <source>
        <dbReference type="EMBL" id="KAH3678081.1"/>
    </source>
</evidence>
<comment type="caution">
    <text evidence="2">The sequence shown here is derived from an EMBL/GenBank/DDBJ whole genome shotgun (WGS) entry which is preliminary data.</text>
</comment>
<name>A0A9P8TH19_9ASCO</name>
<dbReference type="EMBL" id="JAEUBD010000095">
    <property type="protein sequence ID" value="KAH3678081.1"/>
    <property type="molecule type" value="Genomic_DNA"/>
</dbReference>
<accession>A0A9P8TH19</accession>
<gene>
    <name evidence="2" type="ORF">OGATHE_000736</name>
</gene>
<reference evidence="2" key="1">
    <citation type="journal article" date="2021" name="Open Biol.">
        <title>Shared evolutionary footprints suggest mitochondrial oxidative damage underlies multiple complex I losses in fungi.</title>
        <authorList>
            <person name="Schikora-Tamarit M.A."/>
            <person name="Marcet-Houben M."/>
            <person name="Nosek J."/>
            <person name="Gabaldon T."/>
        </authorList>
    </citation>
    <scope>NUCLEOTIDE SEQUENCE</scope>
    <source>
        <strain evidence="2">NCAIM Y.01608</strain>
    </source>
</reference>
<proteinExistence type="predicted"/>